<proteinExistence type="predicted"/>
<dbReference type="RefSeq" id="WP_129925942.1">
    <property type="nucleotide sequence ID" value="NZ_KQ130434.1"/>
</dbReference>
<gene>
    <name evidence="2" type="ORF">V473_11160</name>
</gene>
<feature type="domain" description="PIN" evidence="1">
    <location>
        <begin position="4"/>
        <end position="115"/>
    </location>
</feature>
<dbReference type="EMBL" id="JACT01000001">
    <property type="protein sequence ID" value="KMS58630.1"/>
    <property type="molecule type" value="Genomic_DNA"/>
</dbReference>
<dbReference type="SUPFAM" id="SSF88723">
    <property type="entry name" value="PIN domain-like"/>
    <property type="match status" value="1"/>
</dbReference>
<accession>A0A0J8AWT7</accession>
<dbReference type="InterPro" id="IPR002716">
    <property type="entry name" value="PIN_dom"/>
</dbReference>
<dbReference type="Proteomes" id="UP000052232">
    <property type="component" value="Unassembled WGS sequence"/>
</dbReference>
<dbReference type="InterPro" id="IPR029060">
    <property type="entry name" value="PIN-like_dom_sf"/>
</dbReference>
<dbReference type="Gene3D" id="3.40.50.1010">
    <property type="entry name" value="5'-nuclease"/>
    <property type="match status" value="1"/>
</dbReference>
<organism evidence="2 3">
    <name type="scientific">Sphingobium cupriresistens LL01</name>
    <dbReference type="NCBI Taxonomy" id="1420583"/>
    <lineage>
        <taxon>Bacteria</taxon>
        <taxon>Pseudomonadati</taxon>
        <taxon>Pseudomonadota</taxon>
        <taxon>Alphaproteobacteria</taxon>
        <taxon>Sphingomonadales</taxon>
        <taxon>Sphingomonadaceae</taxon>
        <taxon>Sphingobium</taxon>
    </lineage>
</organism>
<evidence type="ECO:0000313" key="3">
    <source>
        <dbReference type="Proteomes" id="UP000052232"/>
    </source>
</evidence>
<protein>
    <submittedName>
        <fullName evidence="2">Twitching motility protein PilT</fullName>
    </submittedName>
</protein>
<dbReference type="Pfam" id="PF01850">
    <property type="entry name" value="PIN"/>
    <property type="match status" value="1"/>
</dbReference>
<dbReference type="PANTHER" id="PTHR39664">
    <property type="match status" value="1"/>
</dbReference>
<evidence type="ECO:0000313" key="2">
    <source>
        <dbReference type="EMBL" id="KMS58630.1"/>
    </source>
</evidence>
<evidence type="ECO:0000259" key="1">
    <source>
        <dbReference type="Pfam" id="PF01850"/>
    </source>
</evidence>
<comment type="caution">
    <text evidence="2">The sequence shown here is derived from an EMBL/GenBank/DDBJ whole genome shotgun (WGS) entry which is preliminary data.</text>
</comment>
<reference evidence="2 3" key="1">
    <citation type="journal article" date="2015" name="G3 (Bethesda)">
        <title>Insights into Ongoing Evolution of the Hexachlorocyclohexane Catabolic Pathway from Comparative Genomics of Ten Sphingomonadaceae Strains.</title>
        <authorList>
            <person name="Pearce S.L."/>
            <person name="Oakeshott J.G."/>
            <person name="Pandey G."/>
        </authorList>
    </citation>
    <scope>NUCLEOTIDE SEQUENCE [LARGE SCALE GENOMIC DNA]</scope>
    <source>
        <strain evidence="2 3">LL01</strain>
    </source>
</reference>
<keyword evidence="3" id="KW-1185">Reference proteome</keyword>
<dbReference type="AlphaFoldDB" id="A0A0J8AWT7"/>
<dbReference type="STRING" id="1420583.V473_11160"/>
<dbReference type="PANTHER" id="PTHR39664:SF2">
    <property type="entry name" value="NUCLEIC ACID-BINDING PROTEIN, CONTAINING PIN DOMAIN-RELATED"/>
    <property type="match status" value="1"/>
</dbReference>
<sequence length="128" mass="13996">MKAVDTNILARAMVRDDDDQAGVADSVLANGAYVPLTVLLETAWLLSSRYQLSRSVVADTLMDIVDLPNVSVEEGGAVQWAIERYRHGGDIADALHIVASIRADSFVTFDREMLRKLGDSPLPIEVLK</sequence>
<name>A0A0J8AWT7_9SPHN</name>
<dbReference type="PATRIC" id="fig|1420583.3.peg.2249"/>
<dbReference type="CDD" id="cd18683">
    <property type="entry name" value="PIN_VapC-like"/>
    <property type="match status" value="1"/>
</dbReference>